<keyword evidence="2" id="KW-1185">Reference proteome</keyword>
<organism evidence="1 2">
    <name type="scientific">Pseudonocardia xishanensis</name>
    <dbReference type="NCBI Taxonomy" id="630995"/>
    <lineage>
        <taxon>Bacteria</taxon>
        <taxon>Bacillati</taxon>
        <taxon>Actinomycetota</taxon>
        <taxon>Actinomycetes</taxon>
        <taxon>Pseudonocardiales</taxon>
        <taxon>Pseudonocardiaceae</taxon>
        <taxon>Pseudonocardia</taxon>
    </lineage>
</organism>
<dbReference type="EMBL" id="BAABGT010000087">
    <property type="protein sequence ID" value="GAA4554944.1"/>
    <property type="molecule type" value="Genomic_DNA"/>
</dbReference>
<protein>
    <submittedName>
        <fullName evidence="1">Uncharacterized protein</fullName>
    </submittedName>
</protein>
<evidence type="ECO:0000313" key="1">
    <source>
        <dbReference type="EMBL" id="GAA4554944.1"/>
    </source>
</evidence>
<comment type="caution">
    <text evidence="1">The sequence shown here is derived from an EMBL/GenBank/DDBJ whole genome shotgun (WGS) entry which is preliminary data.</text>
</comment>
<proteinExistence type="predicted"/>
<evidence type="ECO:0000313" key="2">
    <source>
        <dbReference type="Proteomes" id="UP001501598"/>
    </source>
</evidence>
<gene>
    <name evidence="1" type="ORF">GCM10023175_54290</name>
</gene>
<sequence>MIGRFGRQHTQRLEVQVLAVQAFQVGVSDLQVMQPDRTSFRPTDVSALEHRDALCVGKPTGQLEERDAGRCIRIGCADATRGGHVQRRRLPQDLGVEATQPLVVWGAQHDLGQADAKRITVPHS</sequence>
<dbReference type="Proteomes" id="UP001501598">
    <property type="component" value="Unassembled WGS sequence"/>
</dbReference>
<reference evidence="2" key="1">
    <citation type="journal article" date="2019" name="Int. J. Syst. Evol. Microbiol.">
        <title>The Global Catalogue of Microorganisms (GCM) 10K type strain sequencing project: providing services to taxonomists for standard genome sequencing and annotation.</title>
        <authorList>
            <consortium name="The Broad Institute Genomics Platform"/>
            <consortium name="The Broad Institute Genome Sequencing Center for Infectious Disease"/>
            <person name="Wu L."/>
            <person name="Ma J."/>
        </authorList>
    </citation>
    <scope>NUCLEOTIDE SEQUENCE [LARGE SCALE GENOMIC DNA]</scope>
    <source>
        <strain evidence="2">JCM 17906</strain>
    </source>
</reference>
<name>A0ABP8RZH3_9PSEU</name>
<accession>A0ABP8RZH3</accession>